<reference evidence="1" key="1">
    <citation type="submission" date="2013-07" db="EMBL/GenBank/DDBJ databases">
        <title>The genome of Eucalyptus grandis.</title>
        <authorList>
            <person name="Schmutz J."/>
            <person name="Hayes R."/>
            <person name="Myburg A."/>
            <person name="Tuskan G."/>
            <person name="Grattapaglia D."/>
            <person name="Rokhsar D.S."/>
        </authorList>
    </citation>
    <scope>NUCLEOTIDE SEQUENCE</scope>
    <source>
        <tissue evidence="1">Leaf extractions</tissue>
    </source>
</reference>
<dbReference type="Gramene" id="KCW74747">
    <property type="protein sequence ID" value="KCW74747"/>
    <property type="gene ID" value="EUGRSUZ_E03469"/>
</dbReference>
<evidence type="ECO:0000313" key="1">
    <source>
        <dbReference type="EMBL" id="KCW74747.1"/>
    </source>
</evidence>
<name>A0A059C8Q5_EUCGR</name>
<dbReference type="AlphaFoldDB" id="A0A059C8Q5"/>
<gene>
    <name evidence="1" type="ORF">EUGRSUZ_E03469</name>
</gene>
<protein>
    <submittedName>
        <fullName evidence="1">Uncharacterized protein</fullName>
    </submittedName>
</protein>
<organism evidence="1">
    <name type="scientific">Eucalyptus grandis</name>
    <name type="common">Flooded gum</name>
    <dbReference type="NCBI Taxonomy" id="71139"/>
    <lineage>
        <taxon>Eukaryota</taxon>
        <taxon>Viridiplantae</taxon>
        <taxon>Streptophyta</taxon>
        <taxon>Embryophyta</taxon>
        <taxon>Tracheophyta</taxon>
        <taxon>Spermatophyta</taxon>
        <taxon>Magnoliopsida</taxon>
        <taxon>eudicotyledons</taxon>
        <taxon>Gunneridae</taxon>
        <taxon>Pentapetalae</taxon>
        <taxon>rosids</taxon>
        <taxon>malvids</taxon>
        <taxon>Myrtales</taxon>
        <taxon>Myrtaceae</taxon>
        <taxon>Myrtoideae</taxon>
        <taxon>Eucalypteae</taxon>
        <taxon>Eucalyptus</taxon>
    </lineage>
</organism>
<dbReference type="InParanoid" id="A0A059C8Q5"/>
<sequence>MQKKKINITEISHAELDLITKSKVRQHVTFPVPRVFPTVVIEHIIISLPYYENICIHEATKESLAKVHGDLHF</sequence>
<accession>A0A059C8Q5</accession>
<proteinExistence type="predicted"/>
<dbReference type="EMBL" id="KK198757">
    <property type="protein sequence ID" value="KCW74747.1"/>
    <property type="molecule type" value="Genomic_DNA"/>
</dbReference>